<dbReference type="Proteomes" id="UP001196413">
    <property type="component" value="Unassembled WGS sequence"/>
</dbReference>
<name>A0AAD5QWI2_PARTN</name>
<dbReference type="AlphaFoldDB" id="A0AAD5QWI2"/>
<dbReference type="PANTHER" id="PTHR21523:SF46">
    <property type="entry name" value="MLT-TEN (MLT-10) RELATED"/>
    <property type="match status" value="1"/>
</dbReference>
<sequence>MLPDKASYSGFLSPALFPLYKDEAEPQILPIPKMLEDSGLNASDRERVLQMIMELSGARETVDNAMKVLDNLSALGVGDELLRVSDEISNSFERLRSSFSNDQSDELKQRGFTFMKVDQMKKLHKEQGLREPKVDAQTEEYGRLSRMSARRLFGKLLLS</sequence>
<proteinExistence type="predicted"/>
<evidence type="ECO:0000313" key="1">
    <source>
        <dbReference type="EMBL" id="KAJ1365005.1"/>
    </source>
</evidence>
<evidence type="ECO:0000313" key="2">
    <source>
        <dbReference type="Proteomes" id="UP001196413"/>
    </source>
</evidence>
<protein>
    <submittedName>
        <fullName evidence="1">Uncharacterized protein</fullName>
    </submittedName>
</protein>
<dbReference type="PANTHER" id="PTHR21523">
    <property type="match status" value="1"/>
</dbReference>
<dbReference type="EMBL" id="JAHQIW010005127">
    <property type="protein sequence ID" value="KAJ1365005.1"/>
    <property type="molecule type" value="Genomic_DNA"/>
</dbReference>
<reference evidence="1" key="1">
    <citation type="submission" date="2021-06" db="EMBL/GenBank/DDBJ databases">
        <title>Parelaphostrongylus tenuis whole genome reference sequence.</title>
        <authorList>
            <person name="Garwood T.J."/>
            <person name="Larsen P.A."/>
            <person name="Fountain-Jones N.M."/>
            <person name="Garbe J.R."/>
            <person name="Macchietto M.G."/>
            <person name="Kania S.A."/>
            <person name="Gerhold R.W."/>
            <person name="Richards J.E."/>
            <person name="Wolf T.M."/>
        </authorList>
    </citation>
    <scope>NUCLEOTIDE SEQUENCE</scope>
    <source>
        <strain evidence="1">MNPRO001-30</strain>
        <tissue evidence="1">Meninges</tissue>
    </source>
</reference>
<comment type="caution">
    <text evidence="1">The sequence shown here is derived from an EMBL/GenBank/DDBJ whole genome shotgun (WGS) entry which is preliminary data.</text>
</comment>
<keyword evidence="2" id="KW-1185">Reference proteome</keyword>
<accession>A0AAD5QWI2</accession>
<organism evidence="1 2">
    <name type="scientific">Parelaphostrongylus tenuis</name>
    <name type="common">Meningeal worm</name>
    <dbReference type="NCBI Taxonomy" id="148309"/>
    <lineage>
        <taxon>Eukaryota</taxon>
        <taxon>Metazoa</taxon>
        <taxon>Ecdysozoa</taxon>
        <taxon>Nematoda</taxon>
        <taxon>Chromadorea</taxon>
        <taxon>Rhabditida</taxon>
        <taxon>Rhabditina</taxon>
        <taxon>Rhabditomorpha</taxon>
        <taxon>Strongyloidea</taxon>
        <taxon>Metastrongylidae</taxon>
        <taxon>Parelaphostrongylus</taxon>
    </lineage>
</organism>
<gene>
    <name evidence="1" type="ORF">KIN20_025209</name>
</gene>